<dbReference type="InterPro" id="IPR042099">
    <property type="entry name" value="ANL_N_sf"/>
</dbReference>
<dbReference type="EMBL" id="JAFBFH010000005">
    <property type="protein sequence ID" value="MBM7714182.1"/>
    <property type="molecule type" value="Genomic_DNA"/>
</dbReference>
<dbReference type="CDD" id="cd05907">
    <property type="entry name" value="VL_LC_FACS_like"/>
    <property type="match status" value="1"/>
</dbReference>
<dbReference type="InterPro" id="IPR020845">
    <property type="entry name" value="AMP-binding_CS"/>
</dbReference>
<keyword evidence="1" id="KW-0547">Nucleotide-binding</keyword>
<dbReference type="InterPro" id="IPR000873">
    <property type="entry name" value="AMP-dep_synth/lig_dom"/>
</dbReference>
<evidence type="ECO:0000313" key="4">
    <source>
        <dbReference type="EMBL" id="MBM7714182.1"/>
    </source>
</evidence>
<dbReference type="SUPFAM" id="SSF56801">
    <property type="entry name" value="Acetyl-CoA synthetase-like"/>
    <property type="match status" value="1"/>
</dbReference>
<dbReference type="PANTHER" id="PTHR43272:SF33">
    <property type="entry name" value="AMP-BINDING DOMAIN-CONTAINING PROTEIN-RELATED"/>
    <property type="match status" value="1"/>
</dbReference>
<gene>
    <name evidence="4" type="ORF">JOC94_001154</name>
</gene>
<keyword evidence="4" id="KW-0436">Ligase</keyword>
<accession>A0ABS2R3I6</accession>
<protein>
    <submittedName>
        <fullName evidence="4">Long-chain acyl-CoA synthetase</fullName>
        <ecNumber evidence="4">6.2.1.3</ecNumber>
    </submittedName>
</protein>
<evidence type="ECO:0000256" key="1">
    <source>
        <dbReference type="ARBA" id="ARBA00022741"/>
    </source>
</evidence>
<dbReference type="Gene3D" id="3.40.50.12780">
    <property type="entry name" value="N-terminal domain of ligase-like"/>
    <property type="match status" value="1"/>
</dbReference>
<proteinExistence type="predicted"/>
<feature type="domain" description="AMP-dependent synthetase/ligase" evidence="3">
    <location>
        <begin position="11"/>
        <end position="427"/>
    </location>
</feature>
<reference evidence="4 5" key="1">
    <citation type="submission" date="2021-01" db="EMBL/GenBank/DDBJ databases">
        <title>Genomic Encyclopedia of Type Strains, Phase IV (KMG-IV): sequencing the most valuable type-strain genomes for metagenomic binning, comparative biology and taxonomic classification.</title>
        <authorList>
            <person name="Goeker M."/>
        </authorList>
    </citation>
    <scope>NUCLEOTIDE SEQUENCE [LARGE SCALE GENOMIC DNA]</scope>
    <source>
        <strain evidence="4 5">DSM 105453</strain>
    </source>
</reference>
<dbReference type="PROSITE" id="PS00455">
    <property type="entry name" value="AMP_BINDING"/>
    <property type="match status" value="1"/>
</dbReference>
<organism evidence="4 5">
    <name type="scientific">Siminovitchia thermophila</name>
    <dbReference type="NCBI Taxonomy" id="1245522"/>
    <lineage>
        <taxon>Bacteria</taxon>
        <taxon>Bacillati</taxon>
        <taxon>Bacillota</taxon>
        <taxon>Bacilli</taxon>
        <taxon>Bacillales</taxon>
        <taxon>Bacillaceae</taxon>
        <taxon>Siminovitchia</taxon>
    </lineage>
</organism>
<evidence type="ECO:0000259" key="3">
    <source>
        <dbReference type="Pfam" id="PF00501"/>
    </source>
</evidence>
<dbReference type="GO" id="GO:0004467">
    <property type="term" value="F:long-chain fatty acid-CoA ligase activity"/>
    <property type="evidence" value="ECO:0007669"/>
    <property type="project" value="UniProtKB-EC"/>
</dbReference>
<sequence>MKVANVLQMLNRTVEQYPNHIAYQWKEEGSIQKLTYQNLWNRIKGFANGLTYIGIKPEAKVAIISNSNPMWAISDFALASISAVSVPIYPTIPAEQVAYIIKNCDITAAIVENKEQYDKLISTGVQLDHMIMMFPQQMEDDGFMTFKEVENIGDNQAKPNWEQSWQHIPRDQLLTIMNTSGTTGKPKGVMLTHGNILANIEGVQFWVVELLPEDVSLSYLPLSHIFERLAGHYLPLSIGTTISYAENITTIPENLQEFKPTVMTSVPRLFEKVYTKIQSEMENGSAMKRKIFNWALSVGEEKYKYYLNATINQYISQDYLPKKLARKWKIANKLVYQKVKNQLGGRLRGLVSGGGTLNADIARFFWALDIPLLEGYGLTETSPIISTNPFIRAKVGTVGKILPNVELKMAPDGEILVKGPNITQGYYNNPQETEKAFEDGWFKTGDIGKLDEDGYLKVIDRKKRILVLSTGMNVAPAPVETAINESAYISQSLVVGDNRKYIIALVNPDYENVIPWAKAQGIRTDSKEALCKDKKVQQLLNKEVATLTKKFTNYAQPKKVIIISEEWTIDGGELTPKLSLKADIIENRYQDLIDSVYKEESVDHQVAVTV</sequence>
<keyword evidence="2" id="KW-0067">ATP-binding</keyword>
<comment type="caution">
    <text evidence="4">The sequence shown here is derived from an EMBL/GenBank/DDBJ whole genome shotgun (WGS) entry which is preliminary data.</text>
</comment>
<dbReference type="Pfam" id="PF23562">
    <property type="entry name" value="AMP-binding_C_3"/>
    <property type="match status" value="1"/>
</dbReference>
<dbReference type="Pfam" id="PF00501">
    <property type="entry name" value="AMP-binding"/>
    <property type="match status" value="1"/>
</dbReference>
<keyword evidence="5" id="KW-1185">Reference proteome</keyword>
<evidence type="ECO:0000256" key="2">
    <source>
        <dbReference type="ARBA" id="ARBA00022840"/>
    </source>
</evidence>
<dbReference type="EC" id="6.2.1.3" evidence="4"/>
<dbReference type="RefSeq" id="WP_077111649.1">
    <property type="nucleotide sequence ID" value="NZ_JAFBFH010000005.1"/>
</dbReference>
<dbReference type="Proteomes" id="UP000823485">
    <property type="component" value="Unassembled WGS sequence"/>
</dbReference>
<dbReference type="PANTHER" id="PTHR43272">
    <property type="entry name" value="LONG-CHAIN-FATTY-ACID--COA LIGASE"/>
    <property type="match status" value="1"/>
</dbReference>
<name>A0ABS2R3I6_9BACI</name>
<evidence type="ECO:0000313" key="5">
    <source>
        <dbReference type="Proteomes" id="UP000823485"/>
    </source>
</evidence>